<evidence type="ECO:0000256" key="2">
    <source>
        <dbReference type="ARBA" id="ARBA00004584"/>
    </source>
</evidence>
<dbReference type="GO" id="GO:0031511">
    <property type="term" value="C:Mis6-Sim4 complex"/>
    <property type="evidence" value="ECO:0007669"/>
    <property type="project" value="TreeGrafter"/>
</dbReference>
<feature type="region of interest" description="Disordered" evidence="7">
    <location>
        <begin position="182"/>
        <end position="201"/>
    </location>
</feature>
<name>A0A507R0C0_MONPU</name>
<reference evidence="8 9" key="1">
    <citation type="submission" date="2019-06" db="EMBL/GenBank/DDBJ databases">
        <title>Wine fermentation using esterase from Monascus purpureus.</title>
        <authorList>
            <person name="Geng C."/>
            <person name="Zhang Y."/>
        </authorList>
    </citation>
    <scope>NUCLEOTIDE SEQUENCE [LARGE SCALE GENOMIC DNA]</scope>
    <source>
        <strain evidence="8">HQ1</strain>
    </source>
</reference>
<dbReference type="PANTHER" id="PTHR14582">
    <property type="entry name" value="INNER KINETOCHORE SUBUNIT MAL2"/>
    <property type="match status" value="1"/>
</dbReference>
<keyword evidence="4" id="KW-0158">Chromosome</keyword>
<organism evidence="8 9">
    <name type="scientific">Monascus purpureus</name>
    <name type="common">Red mold</name>
    <name type="synonym">Monascus anka</name>
    <dbReference type="NCBI Taxonomy" id="5098"/>
    <lineage>
        <taxon>Eukaryota</taxon>
        <taxon>Fungi</taxon>
        <taxon>Dikarya</taxon>
        <taxon>Ascomycota</taxon>
        <taxon>Pezizomycotina</taxon>
        <taxon>Eurotiomycetes</taxon>
        <taxon>Eurotiomycetidae</taxon>
        <taxon>Eurotiales</taxon>
        <taxon>Aspergillaceae</taxon>
        <taxon>Monascus</taxon>
    </lineage>
</organism>
<dbReference type="Proteomes" id="UP000319663">
    <property type="component" value="Unassembled WGS sequence"/>
</dbReference>
<feature type="region of interest" description="Disordered" evidence="7">
    <location>
        <begin position="45"/>
        <end position="69"/>
    </location>
</feature>
<evidence type="ECO:0000256" key="7">
    <source>
        <dbReference type="SAM" id="MobiDB-lite"/>
    </source>
</evidence>
<feature type="compositionally biased region" description="Acidic residues" evidence="7">
    <location>
        <begin position="182"/>
        <end position="191"/>
    </location>
</feature>
<dbReference type="GO" id="GO:0005634">
    <property type="term" value="C:nucleus"/>
    <property type="evidence" value="ECO:0007669"/>
    <property type="project" value="UniProtKB-SubCell"/>
</dbReference>
<protein>
    <recommendedName>
        <fullName evidence="10">Cenp-O kinetochore centromere component</fullName>
    </recommendedName>
</protein>
<dbReference type="Pfam" id="PF09496">
    <property type="entry name" value="CENP-O"/>
    <property type="match status" value="1"/>
</dbReference>
<dbReference type="AlphaFoldDB" id="A0A507R0C0"/>
<evidence type="ECO:0000256" key="4">
    <source>
        <dbReference type="ARBA" id="ARBA00022454"/>
    </source>
</evidence>
<sequence length="334" mass="37374">MLSTDYPSSTEQDLDAEIASIRAEIRTLQKRKRFLSSSLLSSDHIQKRLKRRSSPPAPTPTTSLQADASISPLVESAGKHAQSNHYRIAFGVTAFPFQDPSSSDADGDENDDNHLLGIRIDIATRNGKFAKPYYVLLKRERGNTHRHRTHLRVHRHTIPAFIPMEKLERLYLPRAEEAKDIDVDDDGESEPTIEPGKTKVPRTGRQDLYALVRELHKELVSWHRRVDAIDMLRDELGLSSDTSTLPEDGKVDPDSVHASKALGIASLSATSLEARYVRLEWADGRVGRFKVSNSGMVERAVVIGLDSRRDKFLENALAGRDGRVEGVLDRLRSA</sequence>
<dbReference type="PANTHER" id="PTHR14582:SF1">
    <property type="entry name" value="CENTROMERE PROTEIN O"/>
    <property type="match status" value="1"/>
</dbReference>
<keyword evidence="9" id="KW-1185">Reference proteome</keyword>
<accession>A0A507R0C0</accession>
<dbReference type="InterPro" id="IPR018464">
    <property type="entry name" value="CENP-O"/>
</dbReference>
<evidence type="ECO:0000313" key="9">
    <source>
        <dbReference type="Proteomes" id="UP000319663"/>
    </source>
</evidence>
<evidence type="ECO:0000256" key="1">
    <source>
        <dbReference type="ARBA" id="ARBA00004123"/>
    </source>
</evidence>
<evidence type="ECO:0000256" key="6">
    <source>
        <dbReference type="ARBA" id="ARBA00023328"/>
    </source>
</evidence>
<evidence type="ECO:0000256" key="3">
    <source>
        <dbReference type="ARBA" id="ARBA00007321"/>
    </source>
</evidence>
<evidence type="ECO:0008006" key="10">
    <source>
        <dbReference type="Google" id="ProtNLM"/>
    </source>
</evidence>
<gene>
    <name evidence="8" type="ORF">MPDQ_005246</name>
</gene>
<comment type="subcellular location">
    <subcellularLocation>
        <location evidence="2">Chromosome</location>
        <location evidence="2">Centromere</location>
    </subcellularLocation>
    <subcellularLocation>
        <location evidence="1">Nucleus</location>
    </subcellularLocation>
</comment>
<comment type="similarity">
    <text evidence="3">Belongs to the CENP-O/MCM21 family.</text>
</comment>
<dbReference type="OrthoDB" id="10050372at2759"/>
<proteinExistence type="inferred from homology"/>
<evidence type="ECO:0000256" key="5">
    <source>
        <dbReference type="ARBA" id="ARBA00023242"/>
    </source>
</evidence>
<evidence type="ECO:0000313" key="8">
    <source>
        <dbReference type="EMBL" id="TQB74046.1"/>
    </source>
</evidence>
<comment type="caution">
    <text evidence="8">The sequence shown here is derived from an EMBL/GenBank/DDBJ whole genome shotgun (WGS) entry which is preliminary data.</text>
</comment>
<dbReference type="STRING" id="5098.A0A507R0C0"/>
<keyword evidence="6" id="KW-0137">Centromere</keyword>
<keyword evidence="5" id="KW-0539">Nucleus</keyword>
<dbReference type="EMBL" id="VIFY01000036">
    <property type="protein sequence ID" value="TQB74046.1"/>
    <property type="molecule type" value="Genomic_DNA"/>
</dbReference>